<protein>
    <submittedName>
        <fullName evidence="1">Putative alpha-and gamma-adaptin-binding protein p34</fullName>
    </submittedName>
</protein>
<name>A0A3R7QER7_PENVA</name>
<accession>A0A3R7QER7</accession>
<dbReference type="OrthoDB" id="1741717at2759"/>
<dbReference type="PANTHER" id="PTHR14659">
    <property type="entry name" value="ALPHA- AND GAMMA-ADAPTIN-BINDING PROTEIN P34"/>
    <property type="match status" value="1"/>
</dbReference>
<keyword evidence="2" id="KW-1185">Reference proteome</keyword>
<comment type="caution">
    <text evidence="1">The sequence shown here is derived from an EMBL/GenBank/DDBJ whole genome shotgun (WGS) entry which is preliminary data.</text>
</comment>
<dbReference type="Pfam" id="PF10199">
    <property type="entry name" value="Adaptin_binding"/>
    <property type="match status" value="1"/>
</dbReference>
<reference evidence="1 2" key="1">
    <citation type="submission" date="2018-04" db="EMBL/GenBank/DDBJ databases">
        <authorList>
            <person name="Zhang X."/>
            <person name="Yuan J."/>
            <person name="Li F."/>
            <person name="Xiang J."/>
        </authorList>
    </citation>
    <scope>NUCLEOTIDE SEQUENCE [LARGE SCALE GENOMIC DNA]</scope>
    <source>
        <tissue evidence="1">Muscle</tissue>
    </source>
</reference>
<reference evidence="1 2" key="2">
    <citation type="submission" date="2019-01" db="EMBL/GenBank/DDBJ databases">
        <title>The decoding of complex shrimp genome reveals the adaptation for benthos swimmer, frequently molting mechanism and breeding impact on genome.</title>
        <authorList>
            <person name="Sun Y."/>
            <person name="Gao Y."/>
            <person name="Yu Y."/>
        </authorList>
    </citation>
    <scope>NUCLEOTIDE SEQUENCE [LARGE SCALE GENOMIC DNA]</scope>
    <source>
        <tissue evidence="1">Muscle</tissue>
    </source>
</reference>
<dbReference type="STRING" id="6689.A0A3R7QER7"/>
<proteinExistence type="predicted"/>
<dbReference type="Gene3D" id="3.40.50.11960">
    <property type="match status" value="1"/>
</dbReference>
<organism evidence="1 2">
    <name type="scientific">Penaeus vannamei</name>
    <name type="common">Whiteleg shrimp</name>
    <name type="synonym">Litopenaeus vannamei</name>
    <dbReference type="NCBI Taxonomy" id="6689"/>
    <lineage>
        <taxon>Eukaryota</taxon>
        <taxon>Metazoa</taxon>
        <taxon>Ecdysozoa</taxon>
        <taxon>Arthropoda</taxon>
        <taxon>Crustacea</taxon>
        <taxon>Multicrustacea</taxon>
        <taxon>Malacostraca</taxon>
        <taxon>Eumalacostraca</taxon>
        <taxon>Eucarida</taxon>
        <taxon>Decapoda</taxon>
        <taxon>Dendrobranchiata</taxon>
        <taxon>Penaeoidea</taxon>
        <taxon>Penaeidae</taxon>
        <taxon>Penaeus</taxon>
    </lineage>
</organism>
<dbReference type="PANTHER" id="PTHR14659:SF1">
    <property type="entry name" value="ALPHA- AND GAMMA-ADAPTIN-BINDING PROTEIN P34"/>
    <property type="match status" value="1"/>
</dbReference>
<sequence length="313" mass="34975">MESKPRVVVLSTHEKDGREIVKGILDLECLPNPVVEGEGVECWSWEMENKYYTASVLLTTVPHPEKCLQWILESGEALIIYCDATQNDALDSINSLVENVGEFEPEVQMLVCDSCSSEDGNAQQWCISNGWELIELNRAQETNNEDSEDEDDFPESLGFKRVRQALHAHTWSNLVMKDNNRSSRLNAVLQSVASKDDKSGKEGQESDEVLYSQLSDLTVEDNNTGASPLPGDYLDPMMMEGCLEKDEGDFENLFSSFEHLKRTASSLPPDQRRDYAEKVAVAFWRAMGGMKMRSMGWIRSNSSGSVGSLGALK</sequence>
<dbReference type="InterPro" id="IPR019341">
    <property type="entry name" value="Alpha/Gamma-adaptin-bd_p34"/>
</dbReference>
<dbReference type="Proteomes" id="UP000283509">
    <property type="component" value="Unassembled WGS sequence"/>
</dbReference>
<evidence type="ECO:0000313" key="1">
    <source>
        <dbReference type="EMBL" id="ROT76462.1"/>
    </source>
</evidence>
<evidence type="ECO:0000313" key="2">
    <source>
        <dbReference type="Proteomes" id="UP000283509"/>
    </source>
</evidence>
<dbReference type="AlphaFoldDB" id="A0A3R7QER7"/>
<dbReference type="EMBL" id="QCYY01001659">
    <property type="protein sequence ID" value="ROT76462.1"/>
    <property type="molecule type" value="Genomic_DNA"/>
</dbReference>
<gene>
    <name evidence="1" type="ORF">C7M84_004952</name>
</gene>